<reference evidence="1 2" key="1">
    <citation type="submission" date="2018-11" db="EMBL/GenBank/DDBJ databases">
        <title>Proposal to divide the Flavobacteriaceae and reorganize its genera based on Amino Acid Identity values calculated from whole genome sequences.</title>
        <authorList>
            <person name="Nicholson A.C."/>
            <person name="Gulvik C.A."/>
            <person name="Whitney A.M."/>
            <person name="Humrighouse B.W."/>
            <person name="Bell M."/>
            <person name="Holmes B."/>
            <person name="Steigerwalt A.G."/>
            <person name="Villarma A."/>
            <person name="Sheth M."/>
            <person name="Batra D."/>
            <person name="Pryor J."/>
            <person name="Bernardet J.-F."/>
            <person name="Hugo C."/>
            <person name="Kampfer P."/>
            <person name="Newman J."/>
            <person name="McQuiston J.R."/>
        </authorList>
    </citation>
    <scope>NUCLEOTIDE SEQUENCE [LARGE SCALE GENOMIC DNA]</scope>
    <source>
        <strain evidence="1 2">H5559</strain>
    </source>
</reference>
<dbReference type="GeneID" id="56901261"/>
<dbReference type="AlphaFoldDB" id="A0A5R9PNG5"/>
<sequence>MSWSFLDVLEGALSILELFGSKSAPEGKSLNYDESVQKKSSVRSKYFTEKASAGFILVSVVLFFIAFHRPFRAEDQMQAIMGASLIGVIISALFFFVLHVMELYYFKSAFQWLLFSCSVIVFSIALVLCIYYKSEVFI</sequence>
<organism evidence="1 2">
    <name type="scientific">Chryseobacterium indologenes</name>
    <name type="common">Flavobacterium indologenes</name>
    <dbReference type="NCBI Taxonomy" id="253"/>
    <lineage>
        <taxon>Bacteria</taxon>
        <taxon>Pseudomonadati</taxon>
        <taxon>Bacteroidota</taxon>
        <taxon>Flavobacteriia</taxon>
        <taxon>Flavobacteriales</taxon>
        <taxon>Weeksellaceae</taxon>
        <taxon>Chryseobacterium group</taxon>
        <taxon>Chryseobacterium</taxon>
    </lineage>
</organism>
<accession>A0A5R9PNG5</accession>
<evidence type="ECO:0000313" key="1">
    <source>
        <dbReference type="EMBL" id="AZB20208.1"/>
    </source>
</evidence>
<proteinExistence type="predicted"/>
<gene>
    <name evidence="1" type="ORF">EG352_21885</name>
</gene>
<dbReference type="EMBL" id="CP033930">
    <property type="protein sequence ID" value="AZB20208.1"/>
    <property type="molecule type" value="Genomic_DNA"/>
</dbReference>
<dbReference type="RefSeq" id="WP_034733843.1">
    <property type="nucleotide sequence ID" value="NZ_CP023968.1"/>
</dbReference>
<dbReference type="OrthoDB" id="1274473at2"/>
<evidence type="ECO:0000313" key="2">
    <source>
        <dbReference type="Proteomes" id="UP000269015"/>
    </source>
</evidence>
<protein>
    <submittedName>
        <fullName evidence="1">Branched-chain amino acid ABC transporter substrate-binding protein</fullName>
    </submittedName>
</protein>
<name>A0A5R9PNG5_CHRID</name>
<dbReference type="Proteomes" id="UP000269015">
    <property type="component" value="Chromosome"/>
</dbReference>